<dbReference type="Pfam" id="PF13424">
    <property type="entry name" value="TPR_12"/>
    <property type="match status" value="1"/>
</dbReference>
<dbReference type="InterPro" id="IPR011990">
    <property type="entry name" value="TPR-like_helical_dom_sf"/>
</dbReference>
<evidence type="ECO:0000256" key="1">
    <source>
        <dbReference type="SAM" id="Phobius"/>
    </source>
</evidence>
<keyword evidence="1" id="KW-0812">Transmembrane</keyword>
<feature type="domain" description="CHAT" evidence="2">
    <location>
        <begin position="629"/>
        <end position="903"/>
    </location>
</feature>
<dbReference type="SMART" id="SM00028">
    <property type="entry name" value="TPR"/>
    <property type="match status" value="6"/>
</dbReference>
<dbReference type="STRING" id="454136.NIES2119_25575"/>
<accession>A0A1U7I8C9</accession>
<sequence>MKNIFKFFRNSGCHRRQTKKVILTFIVAFFIACGLIEIPAFPQFIQSQANPQVLIEQSRKLYDVGNFTEAVTVLQQAVEAFRAKGDKLGEAIALSNLSLTFKQLGQLEKAYSYITESLKLLTNLELKAQNSEFVLVQTLDIQGNLQLELGKAQQALESWKQTDNIYDRINDKIGQIRSQINIAQAQQALGMYRQARTTLEQVNQILETQPDSITKATALRSLGDVLQLIGDLDKSLKLLQQSKNIAENLKSTTEISATLLSLGNTQVALGKRSVTTENNIPQEQSTPLGCINRPASGDALKFYQQAAQSYEQAVNYSTSILTKTQAQLNYLSVLIQLNKWLEAQNLSAEIQSKLSKVPLSHSTISAQINLAQKLICFKQATGADVPAWKEIAQNYAVAIQRANSIKDRRLEAYALGALGGLYLENQNFNYAEETTQKALILAQEIKAEDIAYLWQWQLGYILKSKGDVRSAIASYTEAVNTLKSLRSDLVALNPDIQFSFRDNVEPVYRQLVNLLLKSDNNNLINQKNLKQARDVIEALQLSELENFFREACLQAKPQQIDEIVDKNDPTVAVLYPIILPDRLEIILKLPNDSELRHFTTYKSQSELESTLEKLQQYLKEPDQINQVKKLSGQVYSWLIEPTINELGKKQIKTLVFVLDGYLRNIPMAVLYDNKSQKYLIQKYAIAVAPGLQLVDPKPLERGKLYALIGGVSEERQIEGKKFTPLENVKLELQEIKSEVPRSQQLINQTFTESDLKNQINSVPFSVVHLATHGQFSSNADQTFILTWNELLKVRKFDNLLRLRDPSESRAIELLVLSACQTAAGDRRAALGLAGIAVRAGARSTLATLWSVDDRSTAELMSQFYQELANAQVTKAEALRRAQLTLLAEYEIPYFWAPYVLVGNWL</sequence>
<keyword evidence="1" id="KW-1133">Transmembrane helix</keyword>
<dbReference type="Gene3D" id="1.25.40.10">
    <property type="entry name" value="Tetratricopeptide repeat domain"/>
    <property type="match status" value="2"/>
</dbReference>
<feature type="transmembrane region" description="Helical" evidence="1">
    <location>
        <begin position="21"/>
        <end position="41"/>
    </location>
</feature>
<organism evidence="3 4">
    <name type="scientific">[Phormidium ambiguum] IAM M-71</name>
    <dbReference type="NCBI Taxonomy" id="454136"/>
    <lineage>
        <taxon>Bacteria</taxon>
        <taxon>Bacillati</taxon>
        <taxon>Cyanobacteriota</taxon>
        <taxon>Cyanophyceae</taxon>
        <taxon>Oscillatoriophycideae</taxon>
        <taxon>Aerosakkonematales</taxon>
        <taxon>Aerosakkonemataceae</taxon>
        <taxon>Floridanema</taxon>
    </lineage>
</organism>
<proteinExistence type="predicted"/>
<evidence type="ECO:0000313" key="3">
    <source>
        <dbReference type="EMBL" id="OKH32655.1"/>
    </source>
</evidence>
<dbReference type="PANTHER" id="PTHR10098:SF112">
    <property type="entry name" value="SLR0380 PROTEIN"/>
    <property type="match status" value="1"/>
</dbReference>
<gene>
    <name evidence="3" type="ORF">NIES2119_25575</name>
</gene>
<evidence type="ECO:0000313" key="4">
    <source>
        <dbReference type="Proteomes" id="UP000185860"/>
    </source>
</evidence>
<dbReference type="EMBL" id="MRCE01000037">
    <property type="protein sequence ID" value="OKH32655.1"/>
    <property type="molecule type" value="Genomic_DNA"/>
</dbReference>
<dbReference type="SUPFAM" id="SSF48452">
    <property type="entry name" value="TPR-like"/>
    <property type="match status" value="3"/>
</dbReference>
<evidence type="ECO:0000259" key="2">
    <source>
        <dbReference type="Pfam" id="PF12770"/>
    </source>
</evidence>
<reference evidence="3 4" key="1">
    <citation type="submission" date="2016-11" db="EMBL/GenBank/DDBJ databases">
        <title>Draft Genome Sequences of Nine Cyanobacterial Strains from Diverse Habitats.</title>
        <authorList>
            <person name="Zhu T."/>
            <person name="Hou S."/>
            <person name="Lu X."/>
            <person name="Hess W.R."/>
        </authorList>
    </citation>
    <scope>NUCLEOTIDE SEQUENCE [LARGE SCALE GENOMIC DNA]</scope>
    <source>
        <strain evidence="3 4">IAM M-71</strain>
    </source>
</reference>
<dbReference type="Pfam" id="PF12770">
    <property type="entry name" value="CHAT"/>
    <property type="match status" value="1"/>
</dbReference>
<dbReference type="InterPro" id="IPR024983">
    <property type="entry name" value="CHAT_dom"/>
</dbReference>
<keyword evidence="1" id="KW-0472">Membrane</keyword>
<comment type="caution">
    <text evidence="3">The sequence shown here is derived from an EMBL/GenBank/DDBJ whole genome shotgun (WGS) entry which is preliminary data.</text>
</comment>
<dbReference type="RefSeq" id="WP_073596319.1">
    <property type="nucleotide sequence ID" value="NZ_MRCE01000037.1"/>
</dbReference>
<dbReference type="PROSITE" id="PS51257">
    <property type="entry name" value="PROKAR_LIPOPROTEIN"/>
    <property type="match status" value="1"/>
</dbReference>
<protein>
    <recommendedName>
        <fullName evidence="2">CHAT domain-containing protein</fullName>
    </recommendedName>
</protein>
<dbReference type="Proteomes" id="UP000185860">
    <property type="component" value="Unassembled WGS sequence"/>
</dbReference>
<dbReference type="PANTHER" id="PTHR10098">
    <property type="entry name" value="RAPSYN-RELATED"/>
    <property type="match status" value="1"/>
</dbReference>
<dbReference type="OrthoDB" id="448399at2"/>
<dbReference type="AlphaFoldDB" id="A0A1U7I8C9"/>
<name>A0A1U7I8C9_9CYAN</name>
<dbReference type="InterPro" id="IPR019734">
    <property type="entry name" value="TPR_rpt"/>
</dbReference>